<evidence type="ECO:0000313" key="30">
    <source>
        <dbReference type="Proteomes" id="UP001497457"/>
    </source>
</evidence>
<evidence type="ECO:0000259" key="28">
    <source>
        <dbReference type="PROSITE" id="PS50011"/>
    </source>
</evidence>
<dbReference type="FunFam" id="1.10.510.10:FF:000358">
    <property type="entry name" value="Putative leucine-rich repeat receptor-like serine/threonine-protein kinase"/>
    <property type="match status" value="1"/>
</dbReference>
<keyword evidence="7" id="KW-0723">Serine/threonine-protein kinase</keyword>
<dbReference type="PROSITE" id="PS00107">
    <property type="entry name" value="PROTEIN_KINASE_ATP"/>
    <property type="match status" value="1"/>
</dbReference>
<feature type="binding site" evidence="26">
    <location>
        <position position="732"/>
    </location>
    <ligand>
        <name>ATP</name>
        <dbReference type="ChEBI" id="CHEBI:30616"/>
    </ligand>
</feature>
<dbReference type="GO" id="GO:0004674">
    <property type="term" value="F:protein serine/threonine kinase activity"/>
    <property type="evidence" value="ECO:0007669"/>
    <property type="project" value="UniProtKB-KW"/>
</dbReference>
<evidence type="ECO:0000256" key="14">
    <source>
        <dbReference type="ARBA" id="ARBA00022741"/>
    </source>
</evidence>
<evidence type="ECO:0000256" key="22">
    <source>
        <dbReference type="ARBA" id="ARBA00048679"/>
    </source>
</evidence>
<evidence type="ECO:0000256" key="21">
    <source>
        <dbReference type="ARBA" id="ARBA00047899"/>
    </source>
</evidence>
<dbReference type="FunFam" id="3.80.10.10:FF:000095">
    <property type="entry name" value="LRR receptor-like serine/threonine-protein kinase GSO1"/>
    <property type="match status" value="1"/>
</dbReference>
<keyword evidence="15" id="KW-0418">Kinase</keyword>
<evidence type="ECO:0000256" key="26">
    <source>
        <dbReference type="PROSITE-ProRule" id="PRU10141"/>
    </source>
</evidence>
<evidence type="ECO:0000256" key="17">
    <source>
        <dbReference type="ARBA" id="ARBA00022989"/>
    </source>
</evidence>
<dbReference type="PROSITE" id="PS00108">
    <property type="entry name" value="PROTEIN_KINASE_ST"/>
    <property type="match status" value="1"/>
</dbReference>
<evidence type="ECO:0000256" key="9">
    <source>
        <dbReference type="ARBA" id="ARBA00022614"/>
    </source>
</evidence>
<dbReference type="Pfam" id="PF00069">
    <property type="entry name" value="Pkinase"/>
    <property type="match status" value="1"/>
</dbReference>
<evidence type="ECO:0000256" key="5">
    <source>
        <dbReference type="ARBA" id="ARBA00012513"/>
    </source>
</evidence>
<evidence type="ECO:0000256" key="27">
    <source>
        <dbReference type="SAM" id="SignalP"/>
    </source>
</evidence>
<keyword evidence="10" id="KW-0808">Transferase</keyword>
<dbReference type="PROSITE" id="PS50011">
    <property type="entry name" value="PROTEIN_KINASE_DOM"/>
    <property type="match status" value="1"/>
</dbReference>
<keyword evidence="19" id="KW-0675">Receptor</keyword>
<evidence type="ECO:0000256" key="20">
    <source>
        <dbReference type="ARBA" id="ARBA00023180"/>
    </source>
</evidence>
<keyword evidence="12 27" id="KW-0732">Signal</keyword>
<comment type="catalytic activity">
    <reaction evidence="22">
        <text>L-seryl-[protein] + ATP = O-phospho-L-seryl-[protein] + ADP + H(+)</text>
        <dbReference type="Rhea" id="RHEA:17989"/>
        <dbReference type="Rhea" id="RHEA-COMP:9863"/>
        <dbReference type="Rhea" id="RHEA-COMP:11604"/>
        <dbReference type="ChEBI" id="CHEBI:15378"/>
        <dbReference type="ChEBI" id="CHEBI:29999"/>
        <dbReference type="ChEBI" id="CHEBI:30616"/>
        <dbReference type="ChEBI" id="CHEBI:83421"/>
        <dbReference type="ChEBI" id="CHEBI:456216"/>
        <dbReference type="EC" id="2.7.11.1"/>
    </reaction>
</comment>
<keyword evidence="18" id="KW-0472">Membrane</keyword>
<feature type="chain" id="PRO_5044883708" description="Receptor kinase-like protein Xa21" evidence="27">
    <location>
        <begin position="25"/>
        <end position="1015"/>
    </location>
</feature>
<comment type="function">
    <text evidence="24">The processed protein kinase Xa21 chain released by protein cleavage after X.oryzae pv. oryzae protein Ax21 detection translocates into the nucleus where it can bind and regulate WRKY62, a transcription factor. Confers resistance to the bacterial pathogen X.oryzae pv. oryzae (Xoo).</text>
</comment>
<keyword evidence="13" id="KW-0677">Repeat</keyword>
<keyword evidence="9" id="KW-0433">Leucine-rich repeat</keyword>
<evidence type="ECO:0000256" key="6">
    <source>
        <dbReference type="ARBA" id="ARBA00022475"/>
    </source>
</evidence>
<dbReference type="FunFam" id="3.30.200.20:FF:000432">
    <property type="entry name" value="LRR receptor-like serine/threonine-protein kinase EFR"/>
    <property type="match status" value="1"/>
</dbReference>
<dbReference type="AlphaFoldDB" id="A0ABC9EXN3"/>
<feature type="signal peptide" evidence="27">
    <location>
        <begin position="1"/>
        <end position="24"/>
    </location>
</feature>
<dbReference type="InterPro" id="IPR001611">
    <property type="entry name" value="Leu-rich_rpt"/>
</dbReference>
<evidence type="ECO:0000256" key="2">
    <source>
        <dbReference type="ARBA" id="ARBA00004389"/>
    </source>
</evidence>
<dbReference type="GO" id="GO:0005524">
    <property type="term" value="F:ATP binding"/>
    <property type="evidence" value="ECO:0007669"/>
    <property type="project" value="UniProtKB-UniRule"/>
</dbReference>
<keyword evidence="30" id="KW-1185">Reference proteome</keyword>
<dbReference type="SUPFAM" id="SSF52058">
    <property type="entry name" value="L domain-like"/>
    <property type="match status" value="2"/>
</dbReference>
<name>A0ABC9EXN3_9POAL</name>
<dbReference type="Pfam" id="PF13855">
    <property type="entry name" value="LRR_8"/>
    <property type="match status" value="1"/>
</dbReference>
<dbReference type="FunFam" id="3.80.10.10:FF:000565">
    <property type="entry name" value="Leucine-rich repeat receptor-like kinase protein FLORAL ORGAN NUMBER1"/>
    <property type="match status" value="1"/>
</dbReference>
<dbReference type="Gene3D" id="1.10.510.10">
    <property type="entry name" value="Transferase(Phosphotransferase) domain 1"/>
    <property type="match status" value="1"/>
</dbReference>
<dbReference type="Pfam" id="PF08263">
    <property type="entry name" value="LRRNT_2"/>
    <property type="match status" value="1"/>
</dbReference>
<evidence type="ECO:0000256" key="25">
    <source>
        <dbReference type="ARBA" id="ARBA00072040"/>
    </source>
</evidence>
<keyword evidence="17" id="KW-1133">Transmembrane helix</keyword>
<evidence type="ECO:0000313" key="29">
    <source>
        <dbReference type="EMBL" id="CAL5064637.1"/>
    </source>
</evidence>
<dbReference type="FunFam" id="3.80.10.10:FF:000288">
    <property type="entry name" value="LRR receptor-like serine/threonine-protein kinase EFR"/>
    <property type="match status" value="1"/>
</dbReference>
<keyword evidence="16 26" id="KW-0067">ATP-binding</keyword>
<evidence type="ECO:0000256" key="19">
    <source>
        <dbReference type="ARBA" id="ARBA00023170"/>
    </source>
</evidence>
<dbReference type="GO" id="GO:0005886">
    <property type="term" value="C:plasma membrane"/>
    <property type="evidence" value="ECO:0007669"/>
    <property type="project" value="UniProtKB-SubCell"/>
</dbReference>
<dbReference type="InterPro" id="IPR017441">
    <property type="entry name" value="Protein_kinase_ATP_BS"/>
</dbReference>
<reference evidence="29" key="1">
    <citation type="submission" date="2024-10" db="EMBL/GenBank/DDBJ databases">
        <authorList>
            <person name="Ryan C."/>
        </authorList>
    </citation>
    <scope>NUCLEOTIDE SEQUENCE [LARGE SCALE GENOMIC DNA]</scope>
</reference>
<dbReference type="InterPro" id="IPR013210">
    <property type="entry name" value="LRR_N_plant-typ"/>
</dbReference>
<dbReference type="PROSITE" id="PS51450">
    <property type="entry name" value="LRR"/>
    <property type="match status" value="1"/>
</dbReference>
<keyword evidence="20" id="KW-0325">Glycoprotein</keyword>
<evidence type="ECO:0000256" key="13">
    <source>
        <dbReference type="ARBA" id="ARBA00022737"/>
    </source>
</evidence>
<comment type="catalytic activity">
    <reaction evidence="21">
        <text>L-threonyl-[protein] + ATP = O-phospho-L-threonyl-[protein] + ADP + H(+)</text>
        <dbReference type="Rhea" id="RHEA:46608"/>
        <dbReference type="Rhea" id="RHEA-COMP:11060"/>
        <dbReference type="Rhea" id="RHEA-COMP:11605"/>
        <dbReference type="ChEBI" id="CHEBI:15378"/>
        <dbReference type="ChEBI" id="CHEBI:30013"/>
        <dbReference type="ChEBI" id="CHEBI:30616"/>
        <dbReference type="ChEBI" id="CHEBI:61977"/>
        <dbReference type="ChEBI" id="CHEBI:456216"/>
        <dbReference type="EC" id="2.7.11.1"/>
    </reaction>
</comment>
<dbReference type="GO" id="GO:0005789">
    <property type="term" value="C:endoplasmic reticulum membrane"/>
    <property type="evidence" value="ECO:0007669"/>
    <property type="project" value="UniProtKB-SubCell"/>
</dbReference>
<evidence type="ECO:0000256" key="16">
    <source>
        <dbReference type="ARBA" id="ARBA00022840"/>
    </source>
</evidence>
<evidence type="ECO:0000256" key="10">
    <source>
        <dbReference type="ARBA" id="ARBA00022679"/>
    </source>
</evidence>
<dbReference type="Gene3D" id="3.80.10.10">
    <property type="entry name" value="Ribonuclease Inhibitor"/>
    <property type="match status" value="3"/>
</dbReference>
<evidence type="ECO:0000256" key="8">
    <source>
        <dbReference type="ARBA" id="ARBA00022553"/>
    </source>
</evidence>
<accession>A0ABC9EXN3</accession>
<dbReference type="InterPro" id="IPR003591">
    <property type="entry name" value="Leu-rich_rpt_typical-subtyp"/>
</dbReference>
<gene>
    <name evidence="29" type="ORF">URODEC1_LOCUS99571</name>
</gene>
<dbReference type="SMART" id="SM00369">
    <property type="entry name" value="LRR_TYP"/>
    <property type="match status" value="7"/>
</dbReference>
<dbReference type="InterPro" id="IPR000719">
    <property type="entry name" value="Prot_kinase_dom"/>
</dbReference>
<protein>
    <recommendedName>
        <fullName evidence="25">Receptor kinase-like protein Xa21</fullName>
        <ecNumber evidence="5">2.7.11.1</ecNumber>
    </recommendedName>
</protein>
<evidence type="ECO:0000256" key="23">
    <source>
        <dbReference type="ARBA" id="ARBA00054320"/>
    </source>
</evidence>
<comment type="function">
    <text evidence="23">Receptor kinase that detects X.oryzae pv. oryzae protein Ax21 to promote innate immunity. Following X.oryzae pv. oryzae protein Ax21 detection, undergoes cleavage, releasing the processed protein kinase Xa21 chain.</text>
</comment>
<dbReference type="Gene3D" id="3.30.200.20">
    <property type="entry name" value="Phosphorylase Kinase, domain 1"/>
    <property type="match status" value="1"/>
</dbReference>
<dbReference type="SUPFAM" id="SSF56112">
    <property type="entry name" value="Protein kinase-like (PK-like)"/>
    <property type="match status" value="1"/>
</dbReference>
<evidence type="ECO:0000256" key="4">
    <source>
        <dbReference type="ARBA" id="ARBA00008684"/>
    </source>
</evidence>
<keyword evidence="6" id="KW-1003">Cell membrane</keyword>
<feature type="domain" description="Protein kinase" evidence="28">
    <location>
        <begin position="703"/>
        <end position="1012"/>
    </location>
</feature>
<dbReference type="EC" id="2.7.11.1" evidence="5"/>
<evidence type="ECO:0000256" key="24">
    <source>
        <dbReference type="ARBA" id="ARBA00056628"/>
    </source>
</evidence>
<keyword evidence="14 26" id="KW-0547">Nucleotide-binding</keyword>
<dbReference type="PANTHER" id="PTHR27000:SF777">
    <property type="entry name" value="PROTEIN KINASE DOMAIN-CONTAINING PROTEIN"/>
    <property type="match status" value="1"/>
</dbReference>
<evidence type="ECO:0000256" key="12">
    <source>
        <dbReference type="ARBA" id="ARBA00022729"/>
    </source>
</evidence>
<sequence>MAVMLPPIGQFLLVLIVWVHVVVCSFNGNHTDRPSLLDFKKIISDPQQALMSWNDSTHFCNWEGILCSIKHPGRVTSLHLKNQGLVGSISPSLGNLTFLKVLTLSANSFTGGIPSSLGQLRRLQYLNLSNNTLQGRIPSFANCSKLEELWLRNNQLDTHIPTDLPHGLQKLALGGNYNLTGNIPASLSNITTLKALDFAYSNIEGNIPNEFAKLSTLQFLYTDSNKLSGPFPKAILNLSNLIGFSVAHNDLSGDVPSNIGNSLPKLQRLELDGNLFHGHVPSTLTNASMLYLIDMSSNNFTGVVPSSIGKLSRLSWLNLQFNELEARNKQDWEFMDSLANCTELQMLSVAVNRLEGNVPNSLANLSSHLQQLYFTKNQLSGGFPSGIANFHNLIILALYGNQFTGAIPEWLGTLKSLQELRLDYNSFTGPIPSSLSNLSNLLALTLNSNQFDGHIPPSLGTLNMLQVLRVPNNNLKGSVPLEIFRIPTIIEINLSFNNLNTPLPVNIGNAKQLTYLYLSSNNISGYIPSSLGTCESLEEIKLDHNIFSGSIPTSLGNIRNIKLLNLSNNNLTGSIPVSLGNLQFLEKLDFSFNHLKGEVPTKGIFRNITAIQIDGNPGLCGGAPELRLVTCSTTPLNSRNDQRHSTVQKVVIPLASIVSLVIAIYVMLVWRGKQKRKPESLPSFSRQIPKVSYNDLARATEGFSSSNLIGKGRFSSVYQGKLFQDRTIVAIKIFSLETRGVQKSFIAECNALRNVRHRNLVPILTACSSIDCTGNDFKALVYEFMPRGDLHALLYTTQNDGNTSTLGRITLAERLNIVVDVADALEYLHYNSQGIIVHCDLKPSNILLDENMTAHVGDFGLSSVSSTASYFGDSISTSSFVIKGTVGYVPPEYAAGGEVSCAGDVYSFGIVLLEIILRKRPTDDMFKDGLDIVKFVEMNYPDRISQIIDPDLQEDQLDDLWQEASADTREITLSCLLSVLDIGLHCTKASPNERMDTREVAARLHTIKEAYLKGN</sequence>
<comment type="similarity">
    <text evidence="4">Belongs to the protein kinase superfamily. Ser/Thr protein kinase family.</text>
</comment>
<comment type="subcellular location">
    <subcellularLocation>
        <location evidence="1">Cell membrane</location>
        <topology evidence="1">Single-pass membrane protein</topology>
    </subcellularLocation>
    <subcellularLocation>
        <location evidence="2">Endoplasmic reticulum membrane</location>
        <topology evidence="2">Single-pass membrane protein</topology>
    </subcellularLocation>
    <subcellularLocation>
        <location evidence="3">Membrane</location>
        <topology evidence="3">Single-pass type I membrane protein</topology>
    </subcellularLocation>
</comment>
<dbReference type="PANTHER" id="PTHR27000">
    <property type="entry name" value="LEUCINE-RICH REPEAT RECEPTOR-LIKE PROTEIN KINASE FAMILY PROTEIN-RELATED"/>
    <property type="match status" value="1"/>
</dbReference>
<dbReference type="InterPro" id="IPR011009">
    <property type="entry name" value="Kinase-like_dom_sf"/>
</dbReference>
<proteinExistence type="inferred from homology"/>
<evidence type="ECO:0000256" key="7">
    <source>
        <dbReference type="ARBA" id="ARBA00022527"/>
    </source>
</evidence>
<keyword evidence="8" id="KW-0597">Phosphoprotein</keyword>
<evidence type="ECO:0000256" key="15">
    <source>
        <dbReference type="ARBA" id="ARBA00022777"/>
    </source>
</evidence>
<dbReference type="InterPro" id="IPR025875">
    <property type="entry name" value="Leu-rich_rpt_4"/>
</dbReference>
<evidence type="ECO:0000256" key="1">
    <source>
        <dbReference type="ARBA" id="ARBA00004162"/>
    </source>
</evidence>
<dbReference type="SMART" id="SM00220">
    <property type="entry name" value="S_TKc"/>
    <property type="match status" value="1"/>
</dbReference>
<dbReference type="Pfam" id="PF12799">
    <property type="entry name" value="LRR_4"/>
    <property type="match status" value="1"/>
</dbReference>
<dbReference type="EMBL" id="OZ075115">
    <property type="protein sequence ID" value="CAL5064637.1"/>
    <property type="molecule type" value="Genomic_DNA"/>
</dbReference>
<dbReference type="InterPro" id="IPR032675">
    <property type="entry name" value="LRR_dom_sf"/>
</dbReference>
<evidence type="ECO:0000256" key="3">
    <source>
        <dbReference type="ARBA" id="ARBA00004479"/>
    </source>
</evidence>
<dbReference type="InterPro" id="IPR008271">
    <property type="entry name" value="Ser/Thr_kinase_AS"/>
</dbReference>
<dbReference type="Pfam" id="PF00560">
    <property type="entry name" value="LRR_1"/>
    <property type="match status" value="4"/>
</dbReference>
<organism evidence="29 30">
    <name type="scientific">Urochloa decumbens</name>
    <dbReference type="NCBI Taxonomy" id="240449"/>
    <lineage>
        <taxon>Eukaryota</taxon>
        <taxon>Viridiplantae</taxon>
        <taxon>Streptophyta</taxon>
        <taxon>Embryophyta</taxon>
        <taxon>Tracheophyta</taxon>
        <taxon>Spermatophyta</taxon>
        <taxon>Magnoliopsida</taxon>
        <taxon>Liliopsida</taxon>
        <taxon>Poales</taxon>
        <taxon>Poaceae</taxon>
        <taxon>PACMAD clade</taxon>
        <taxon>Panicoideae</taxon>
        <taxon>Panicodae</taxon>
        <taxon>Paniceae</taxon>
        <taxon>Melinidinae</taxon>
        <taxon>Urochloa</taxon>
    </lineage>
</organism>
<evidence type="ECO:0000256" key="11">
    <source>
        <dbReference type="ARBA" id="ARBA00022692"/>
    </source>
</evidence>
<dbReference type="Proteomes" id="UP001497457">
    <property type="component" value="Chromosome 5rd"/>
</dbReference>
<evidence type="ECO:0000256" key="18">
    <source>
        <dbReference type="ARBA" id="ARBA00023136"/>
    </source>
</evidence>
<keyword evidence="11" id="KW-0812">Transmembrane</keyword>